<dbReference type="GO" id="GO:0009117">
    <property type="term" value="P:nucleotide metabolic process"/>
    <property type="evidence" value="ECO:0007669"/>
    <property type="project" value="UniProtKB-KW"/>
</dbReference>
<comment type="subcellular location">
    <subcellularLocation>
        <location evidence="4">Cytoplasm</location>
    </subcellularLocation>
</comment>
<dbReference type="RefSeq" id="WP_201347887.1">
    <property type="nucleotide sequence ID" value="NZ_AP014546.1"/>
</dbReference>
<evidence type="ECO:0000256" key="2">
    <source>
        <dbReference type="ARBA" id="ARBA00022801"/>
    </source>
</evidence>
<dbReference type="PANTHER" id="PTHR43213">
    <property type="entry name" value="BIFUNCTIONAL DTTP/UTP PYROPHOSPHATASE/METHYLTRANSFERASE PROTEIN-RELATED"/>
    <property type="match status" value="1"/>
</dbReference>
<keyword evidence="2 4" id="KW-0378">Hydrolase</keyword>
<keyword evidence="3 4" id="KW-0546">Nucleotide metabolism</keyword>
<dbReference type="Gene3D" id="3.90.950.10">
    <property type="match status" value="1"/>
</dbReference>
<accession>A0A7R6PKE2</accession>
<dbReference type="AlphaFoldDB" id="A0A7R6PKE2"/>
<dbReference type="Proteomes" id="UP000595332">
    <property type="component" value="Chromosome"/>
</dbReference>
<feature type="active site" description="Proton acceptor" evidence="4">
    <location>
        <position position="70"/>
    </location>
</feature>
<comment type="catalytic activity">
    <reaction evidence="4">
        <text>UTP + H2O = UMP + diphosphate + H(+)</text>
        <dbReference type="Rhea" id="RHEA:29395"/>
        <dbReference type="ChEBI" id="CHEBI:15377"/>
        <dbReference type="ChEBI" id="CHEBI:15378"/>
        <dbReference type="ChEBI" id="CHEBI:33019"/>
        <dbReference type="ChEBI" id="CHEBI:46398"/>
        <dbReference type="ChEBI" id="CHEBI:57865"/>
        <dbReference type="EC" id="3.6.1.9"/>
    </reaction>
</comment>
<evidence type="ECO:0000256" key="1">
    <source>
        <dbReference type="ARBA" id="ARBA00001968"/>
    </source>
</evidence>
<comment type="similarity">
    <text evidence="4">Belongs to the Maf family. YhdE subfamily.</text>
</comment>
<protein>
    <recommendedName>
        <fullName evidence="4">dTTP/UTP pyrophosphatase</fullName>
        <shortName evidence="4">dTTPase/UTPase</shortName>
        <ecNumber evidence="4">3.6.1.9</ecNumber>
    </recommendedName>
    <alternativeName>
        <fullName evidence="4">Nucleoside triphosphate pyrophosphatase</fullName>
    </alternativeName>
    <alternativeName>
        <fullName evidence="4">Nucleotide pyrophosphatase</fullName>
        <shortName evidence="4">Nucleotide PPase</shortName>
    </alternativeName>
</protein>
<sequence>MCELILASASPRRKELLAQIGVVFKQSSVDINEDVLPGELPADYVQRLACEKSKEGFLRNGQQCAVLGADTTVVIDGYILGKPESEDQAVVMLQQLSGRTHQVMTGIALTNNGFTDSQVVVTHVTFKTLDAELCHRYWKTKEPCDKAGGYGIQGFGAIFVEKIEGSYSNVVGLPLAETSELLNKVGIKVWQY</sequence>
<dbReference type="Pfam" id="PF02545">
    <property type="entry name" value="Maf"/>
    <property type="match status" value="1"/>
</dbReference>
<dbReference type="EC" id="3.6.1.9" evidence="4"/>
<name>A0A7R6PKE2_9GAMM</name>
<proteinExistence type="inferred from homology"/>
<dbReference type="KEGG" id="njp:NEJAP_2784"/>
<evidence type="ECO:0000256" key="4">
    <source>
        <dbReference type="HAMAP-Rule" id="MF_00528"/>
    </source>
</evidence>
<organism evidence="5 6">
    <name type="scientific">Neptunomonas japonica JAMM 1380</name>
    <dbReference type="NCBI Taxonomy" id="1441457"/>
    <lineage>
        <taxon>Bacteria</taxon>
        <taxon>Pseudomonadati</taxon>
        <taxon>Pseudomonadota</taxon>
        <taxon>Gammaproteobacteria</taxon>
        <taxon>Oceanospirillales</taxon>
        <taxon>Oceanospirillaceae</taxon>
        <taxon>Neptunomonas</taxon>
    </lineage>
</organism>
<feature type="site" description="Important for substrate specificity" evidence="4">
    <location>
        <position position="71"/>
    </location>
</feature>
<feature type="site" description="Important for substrate specificity" evidence="4">
    <location>
        <position position="12"/>
    </location>
</feature>
<dbReference type="PIRSF" id="PIRSF006305">
    <property type="entry name" value="Maf"/>
    <property type="match status" value="1"/>
</dbReference>
<dbReference type="CDD" id="cd00555">
    <property type="entry name" value="Maf"/>
    <property type="match status" value="1"/>
</dbReference>
<dbReference type="NCBIfam" id="TIGR00172">
    <property type="entry name" value="maf"/>
    <property type="match status" value="1"/>
</dbReference>
<comment type="cofactor">
    <cofactor evidence="1 4">
        <name>a divalent metal cation</name>
        <dbReference type="ChEBI" id="CHEBI:60240"/>
    </cofactor>
</comment>
<comment type="catalytic activity">
    <reaction evidence="4">
        <text>dTTP + H2O = dTMP + diphosphate + H(+)</text>
        <dbReference type="Rhea" id="RHEA:28534"/>
        <dbReference type="ChEBI" id="CHEBI:15377"/>
        <dbReference type="ChEBI" id="CHEBI:15378"/>
        <dbReference type="ChEBI" id="CHEBI:33019"/>
        <dbReference type="ChEBI" id="CHEBI:37568"/>
        <dbReference type="ChEBI" id="CHEBI:63528"/>
        <dbReference type="EC" id="3.6.1.9"/>
    </reaction>
</comment>
<dbReference type="EMBL" id="AP014546">
    <property type="protein sequence ID" value="BBB30726.1"/>
    <property type="molecule type" value="Genomic_DNA"/>
</dbReference>
<keyword evidence="6" id="KW-1185">Reference proteome</keyword>
<dbReference type="GO" id="GO:0005737">
    <property type="term" value="C:cytoplasm"/>
    <property type="evidence" value="ECO:0007669"/>
    <property type="project" value="UniProtKB-SubCell"/>
</dbReference>
<dbReference type="GO" id="GO:0047429">
    <property type="term" value="F:nucleoside triphosphate diphosphatase activity"/>
    <property type="evidence" value="ECO:0007669"/>
    <property type="project" value="UniProtKB-EC"/>
</dbReference>
<comment type="function">
    <text evidence="4">Nucleoside triphosphate pyrophosphatase that hydrolyzes dTTP and UTP. May have a dual role in cell division arrest and in preventing the incorporation of modified nucleotides into cellular nucleic acids.</text>
</comment>
<dbReference type="HAMAP" id="MF_00528">
    <property type="entry name" value="Maf"/>
    <property type="match status" value="1"/>
</dbReference>
<dbReference type="InterPro" id="IPR029001">
    <property type="entry name" value="ITPase-like_fam"/>
</dbReference>
<feature type="site" description="Important for substrate specificity" evidence="4">
    <location>
        <position position="153"/>
    </location>
</feature>
<dbReference type="InterPro" id="IPR003697">
    <property type="entry name" value="Maf-like"/>
</dbReference>
<evidence type="ECO:0000256" key="3">
    <source>
        <dbReference type="ARBA" id="ARBA00023080"/>
    </source>
</evidence>
<keyword evidence="4" id="KW-0963">Cytoplasm</keyword>
<evidence type="ECO:0000313" key="6">
    <source>
        <dbReference type="Proteomes" id="UP000595332"/>
    </source>
</evidence>
<dbReference type="PANTHER" id="PTHR43213:SF5">
    <property type="entry name" value="BIFUNCTIONAL DTTP_UTP PYROPHOSPHATASE_METHYLTRANSFERASE PROTEIN-RELATED"/>
    <property type="match status" value="1"/>
</dbReference>
<dbReference type="SUPFAM" id="SSF52972">
    <property type="entry name" value="ITPase-like"/>
    <property type="match status" value="1"/>
</dbReference>
<evidence type="ECO:0000313" key="5">
    <source>
        <dbReference type="EMBL" id="BBB30726.1"/>
    </source>
</evidence>
<comment type="caution">
    <text evidence="4">Lacks conserved residue(s) required for the propagation of feature annotation.</text>
</comment>
<gene>
    <name evidence="5" type="ORF">NEJAP_2784</name>
</gene>
<reference evidence="5 6" key="1">
    <citation type="journal article" date="2008" name="Int. J. Syst. Evol. Microbiol.">
        <title>Neptunomonas japonica sp. nov., an Osedax japonicus symbiont-like bacterium isolated from sediment adjacent to sperm whale carcasses off Kagoshima, Japan.</title>
        <authorList>
            <person name="Miyazaki M."/>
            <person name="Nogi Y."/>
            <person name="Fujiwara Y."/>
            <person name="Kawato M."/>
            <person name="Kubokawa K."/>
            <person name="Horikoshi K."/>
        </authorList>
    </citation>
    <scope>NUCLEOTIDE SEQUENCE [LARGE SCALE GENOMIC DNA]</scope>
    <source>
        <strain evidence="5 6">JAMM 1380</strain>
    </source>
</reference>